<sequence length="1039" mass="112943">MRPTTQPHQRSYRTESWQLEPPYPSARPTSASSAMHAGTTYVPLPPAAPALPPPQPPYQPSAPTISKPPHSPQQYAYSSEVLANLRPQQPLTHRLVNPYEQQEQPMASNAVPTPHHPTRSNTTRLSFGPGDPLFSGQRASVAYPPSSAPQPPLSPRPYSANNPAQAQAHANTPPPRMAHRSSSSSSTRSGLPQHTAHDGSKASHGAPGHEFDDCPGCRAEMEDAIKASLQSAQQEDELRQRQLREQQELERIYAKTAEENERQRRLAQEEELLLQKALQDSRREAEMRSQRSTQDEALLLEESRQYALRRREQDARLEAEMLEAAKLASTTHEEQRRQQLDAMHDAEKRALQLSLQEQEDEWARRESAERSLLEFLDQRGIDRSATPLSSAMHSASASTLQSSASTTSMLQQASSSSAASSTSNSNDLEAEYWRFAGHDEAYKLALQMQQAALTNAHHRQAEPGPSSSRMRRPLPQTPQISAHSDGLNEHPVESTGKHDARPTSSQPATLHVLDDAPPAYAEMTQPGSSSDSPAMRYPEKATSTRYDAARLQDLNRPVLQHRSSSSSSGRSHLEGRLAPLSPGASLATAPNLSSPSPTPSGSEESSPAPQAATASPSIPQRGSSQNTPASKRSSVSASSLAPEQRGQRALAGIEFGYSTLPFAPNLEKIRLPSVQPATATASTSSISTSVSSPKALFPSSIELSSVTKPTTDSASSYFVIRAHSWKSLLRAIAWYGNSRVEASPEEVAAASDRRSRCLLRAEVEFVTPTRVDFGYGVGEYARAAQSTGSMPKNPSPAHVALCLSLLPLSSSKSSSSGEASAWLKSDEYQMIKRESRRLDAYYAGRGSTRRLIQLARQPPALPVALVQVAQLLHASHTFSAACPSSGSTARHSPRDLHHAIERHDEGFVRKQKAMLAAGSALASQSNGLASISSLASSNPRLSMQASSRTSSSTDLNRDADDDVDADDDDEEHDFNDFSLLEHGLTADGSFDAQDKVLMGKRQRLKAKVKRRLAKRNSDGRVVDEDLATWITPFDLSQHG</sequence>
<feature type="region of interest" description="Disordered" evidence="2">
    <location>
        <begin position="1"/>
        <end position="217"/>
    </location>
</feature>
<evidence type="ECO:0000313" key="4">
    <source>
        <dbReference type="Proteomes" id="UP000324022"/>
    </source>
</evidence>
<feature type="region of interest" description="Disordered" evidence="2">
    <location>
        <begin position="406"/>
        <end position="425"/>
    </location>
</feature>
<keyword evidence="1" id="KW-0175">Coiled coil</keyword>
<dbReference type="InterPro" id="IPR003903">
    <property type="entry name" value="UIM_dom"/>
</dbReference>
<feature type="compositionally biased region" description="Low complexity" evidence="2">
    <location>
        <begin position="180"/>
        <end position="189"/>
    </location>
</feature>
<feature type="compositionally biased region" description="Low complexity" evidence="2">
    <location>
        <begin position="584"/>
        <end position="617"/>
    </location>
</feature>
<dbReference type="OrthoDB" id="2529379at2759"/>
<feature type="compositionally biased region" description="Polar residues" evidence="2">
    <location>
        <begin position="936"/>
        <end position="945"/>
    </location>
</feature>
<feature type="region of interest" description="Disordered" evidence="2">
    <location>
        <begin position="453"/>
        <end position="542"/>
    </location>
</feature>
<reference evidence="3 4" key="1">
    <citation type="submission" date="2018-03" db="EMBL/GenBank/DDBJ databases">
        <authorList>
            <person name="Guldener U."/>
        </authorList>
    </citation>
    <scope>NUCLEOTIDE SEQUENCE [LARGE SCALE GENOMIC DNA]</scope>
    <source>
        <strain evidence="3 4">NBRC100155</strain>
    </source>
</reference>
<organism evidence="3 4">
    <name type="scientific">Ustilago trichophora</name>
    <dbReference type="NCBI Taxonomy" id="86804"/>
    <lineage>
        <taxon>Eukaryota</taxon>
        <taxon>Fungi</taxon>
        <taxon>Dikarya</taxon>
        <taxon>Basidiomycota</taxon>
        <taxon>Ustilaginomycotina</taxon>
        <taxon>Ustilaginomycetes</taxon>
        <taxon>Ustilaginales</taxon>
        <taxon>Ustilaginaceae</taxon>
        <taxon>Ustilago</taxon>
    </lineage>
</organism>
<feature type="compositionally biased region" description="Polar residues" evidence="2">
    <location>
        <begin position="1"/>
        <end position="17"/>
    </location>
</feature>
<dbReference type="EMBL" id="OOIN01000008">
    <property type="protein sequence ID" value="SPO24978.1"/>
    <property type="molecule type" value="Genomic_DNA"/>
</dbReference>
<feature type="compositionally biased region" description="Polar residues" evidence="2">
    <location>
        <begin position="99"/>
        <end position="111"/>
    </location>
</feature>
<feature type="region of interest" description="Disordered" evidence="2">
    <location>
        <begin position="936"/>
        <end position="972"/>
    </location>
</feature>
<feature type="compositionally biased region" description="Basic and acidic residues" evidence="2">
    <location>
        <begin position="486"/>
        <end position="501"/>
    </location>
</feature>
<evidence type="ECO:0000256" key="2">
    <source>
        <dbReference type="SAM" id="MobiDB-lite"/>
    </source>
</evidence>
<evidence type="ECO:0000256" key="1">
    <source>
        <dbReference type="SAM" id="Coils"/>
    </source>
</evidence>
<gene>
    <name evidence="3" type="ORF">UTRI_01489_B</name>
</gene>
<feature type="coiled-coil region" evidence="1">
    <location>
        <begin position="239"/>
        <end position="280"/>
    </location>
</feature>
<dbReference type="AlphaFoldDB" id="A0A5C3E3J1"/>
<accession>A0A5C3E3J1</accession>
<protein>
    <submittedName>
        <fullName evidence="3">Uncharacterized protein</fullName>
    </submittedName>
</protein>
<evidence type="ECO:0000313" key="3">
    <source>
        <dbReference type="EMBL" id="SPO24978.1"/>
    </source>
</evidence>
<feature type="compositionally biased region" description="Basic and acidic residues" evidence="2">
    <location>
        <begin position="195"/>
        <end position="212"/>
    </location>
</feature>
<feature type="compositionally biased region" description="Pro residues" evidence="2">
    <location>
        <begin position="43"/>
        <end position="60"/>
    </location>
</feature>
<feature type="compositionally biased region" description="Polar residues" evidence="2">
    <location>
        <begin position="618"/>
        <end position="628"/>
    </location>
</feature>
<feature type="compositionally biased region" description="Low complexity" evidence="2">
    <location>
        <begin position="629"/>
        <end position="641"/>
    </location>
</feature>
<name>A0A5C3E3J1_9BASI</name>
<feature type="compositionally biased region" description="Acidic residues" evidence="2">
    <location>
        <begin position="959"/>
        <end position="972"/>
    </location>
</feature>
<feature type="compositionally biased region" description="Pro residues" evidence="2">
    <location>
        <begin position="146"/>
        <end position="155"/>
    </location>
</feature>
<keyword evidence="4" id="KW-1185">Reference proteome</keyword>
<proteinExistence type="predicted"/>
<dbReference type="Proteomes" id="UP000324022">
    <property type="component" value="Unassembled WGS sequence"/>
</dbReference>
<feature type="region of interest" description="Disordered" evidence="2">
    <location>
        <begin position="555"/>
        <end position="644"/>
    </location>
</feature>
<feature type="compositionally biased region" description="Low complexity" evidence="2">
    <location>
        <begin position="156"/>
        <end position="171"/>
    </location>
</feature>
<dbReference type="PROSITE" id="PS50330">
    <property type="entry name" value="UIM"/>
    <property type="match status" value="1"/>
</dbReference>